<feature type="compositionally biased region" description="Pro residues" evidence="1">
    <location>
        <begin position="296"/>
        <end position="306"/>
    </location>
</feature>
<dbReference type="EMBL" id="HBUF01568471">
    <property type="protein sequence ID" value="CAG6765555.1"/>
    <property type="molecule type" value="Transcribed_RNA"/>
</dbReference>
<feature type="compositionally biased region" description="Polar residues" evidence="1">
    <location>
        <begin position="471"/>
        <end position="482"/>
    </location>
</feature>
<feature type="region of interest" description="Disordered" evidence="1">
    <location>
        <begin position="953"/>
        <end position="993"/>
    </location>
</feature>
<feature type="region of interest" description="Disordered" evidence="1">
    <location>
        <begin position="2124"/>
        <end position="2161"/>
    </location>
</feature>
<feature type="compositionally biased region" description="Polar residues" evidence="1">
    <location>
        <begin position="1811"/>
        <end position="1830"/>
    </location>
</feature>
<protein>
    <submittedName>
        <fullName evidence="3">Pleckstrin homology domain-containing family A member 7</fullName>
    </submittedName>
</protein>
<feature type="compositionally biased region" description="Polar residues" evidence="1">
    <location>
        <begin position="1742"/>
        <end position="1765"/>
    </location>
</feature>
<feature type="compositionally biased region" description="Polar residues" evidence="1">
    <location>
        <begin position="704"/>
        <end position="720"/>
    </location>
</feature>
<feature type="compositionally biased region" description="Basic and acidic residues" evidence="1">
    <location>
        <begin position="1696"/>
        <end position="1711"/>
    </location>
</feature>
<feature type="region of interest" description="Disordered" evidence="1">
    <location>
        <begin position="1287"/>
        <end position="1381"/>
    </location>
</feature>
<feature type="compositionally biased region" description="Polar residues" evidence="1">
    <location>
        <begin position="2008"/>
        <end position="2024"/>
    </location>
</feature>
<feature type="compositionally biased region" description="Basic and acidic residues" evidence="1">
    <location>
        <begin position="630"/>
        <end position="654"/>
    </location>
</feature>
<dbReference type="SMART" id="SM00233">
    <property type="entry name" value="PH"/>
    <property type="match status" value="1"/>
</dbReference>
<sequence length="3213" mass="360240">MFTCFWQLMSWLDPPVASPPAVFSMATLKKTPNTVTTQPSSRRRPRLSPSSTPLRSPVVKRHPSAPVTIQGWLHKQGSEGLMLWKKRWFVLSDYILFYYKGFEEEKLLGSILLPSYKISPCSSDDKVFRKFSFKAEHTNMRTYYFAAETRESMIQWMNALSLASILQNNSISWDDNRRLNNNINHSNNQGEDNDSGFHGTYRSSSRSKPNNTDPPYSKGGEYGVGGGDRYSMGGGATPQPLYANAPPKPRRLNDASPDRSPEHEYGTSSARGPSYPPQDYPPSSSSSNDPHSSPYQYPPHRAPGPPFNAERRTPDTYGRSNSNTPAHQHASGGPPQPSVTGKVISSKPKGSEYEELHNIQYRARLEQNGQIPSGQVPTKQAARPYSADFLEYELNNGRPQGGTTQPPHLPNGTVQNRLYFNPPQPAKHFSNQPRRPKSSMEFIDNDFDASFWSEENYARKMRQSAIYVSPPASQRATTPSSKHTLDEVPYPTGDIRDEIRYTASLSRVGAYGGDGGKYFQRSASARLPRTTTPDDEDDMELVSMVNSQTSSRDGSERKREESMKRLLEWKQRMLQSPLTRKSSGSSTRGTSNDLSKYYGAKQTQLLRDNLNKQEKENNMAVDNQEEDEEGGKKTEERLSRVEERAPSRIQDGRRSVNSMSRYNSYSSDDEDRNQEFRESRKRVRRQSQHSVQSKSSERSSSKQPLHSNQPLHNLSNNYDYETSKSSERTSSKQPLHNAYDYETMGSEQVIKPSLSPESKYINSYCYAPTYEPMERRDGNLATLDKSRESHGKNNLMSCSSKYSYKYTIDFNEDKRDLDDRFSKHSDSGYDTLRTPGKMLPPDPEVSDLLKFRFDRSHHDRNNTLAYAVHHEDNRNNSNDNYEDDMEWDFRNEGPADLYEFLKVEASAGNLVQNRIKEFETSPEKNETKDMFELQEPLKLSSSYHSNEAHVSFIKSNESSPDKSNASKKPELNGFAQGDTSEDGSRYTLKRDIKNQNPKSVKDLLADFEKKSQMLKEQSEAEAKIIEESSNRYVFSDTETLLYDTSSDHEIADERILNHVKKPTDPPLSEDDEEVAAALGKQESFFSACRDIGRKSDKLKRKNSKSSIGESSVNTDIAAGYNRLSIAESMVTHDDVESHRSFLREKEPLTLNLNRIEDDNTSIEEHYMPMTPSKKNVLSPSTEMFVVHSRNNSATHSTIMEDLLTTFEESSYVEMTENGLSKSLLAPKNSNAFASKNNVKRNNSLNSSGNYCEIDNKADSHYDLLYKSGSSQHYEPLYMEVSANNNNKKINQEPSKEKPELPASNNTSGNHSRQTSKTSDHFDMGALPPTPPRIILPDILNSSSNSIQKQTSLKSDSSDADDEASKDLDSIDTPRHPRFSLSDTFRPASYYLGASTERTVMEQHDSSDSDLVSPPPIPKSPPPIEDLDMSLDSTNLDSSRLDMTQDSAKRFEKENRQLWNLSSRSSELKTVHEKMEMLMSQPDDTLSSETDSINSLRKSSRHEILMKRRPVSADILNSLRHPDFMSSSLSGRKSVGSDLDSIGSRNGLAVTDSESIDFDQYLEDLQVNHNMDFSNLASKNYEHKNVNNGYSEERTDKMRSNMGSQQSFYSQGSEQSGAYETNKESVTSKERSSRHADEVHYENLNAMYNTNTSPPPLPPSANAMMPPPRPPSYSHTLERRREQQPSRQSLGEQDNETYERLRRDFPAGEKRPGYNTLPVHHRRQDSTVGLYQSRNETVQSYQVNHSAPSTSYGTNAIASSSNQDQRNNQREIVNYNEATANNRPDQRGELHDDNILGAPYYYSDLLKEQEDSLVSDNSASSYPNNSKNYTNPIPRAARNNKLNNQRDNKADILAAAKRNDIGRKVNRFANDMQDMDEATRFAAELKTTSEQFLGTEISTAASKCVEFDEKNLFESDTIQRRKSSLMTNNLNKKQFRSQTPDPLSTRNLYPLGISDKNESYGENEMSSSRRRSRSLEGLLDDSELYADPNERPTRVSPGSAISRLLQTTQPLQHRPSSTLHSTLPLNANLPPSSRAPPPPADQWEEDNLWRESLRRVSMRHTRSLDDLDQREVGTKSGRQSADILSNQKKLTREVTYVNDIVSNRINQQKVQGSDDSVYVRLAQHPDKPGYPVVQQVDNSPSREQSKQGSFLEQGMYPTRPPSFEIDREKLRQWDLMSSAPAGMLLGPKGGQNPTGAAACKPGGSSRSHADNPALPHRPNTPPSSPASGSGSMMDRAGDPLPPRVRRHSTSHTKSSPPGGQGPGVGPHPPVSPTTITNCNSGDVPRASLGSKRGNTWGELSVSAGELLGRTHEELVLLLIQLRRQSAGVCKSMEISHREIETQARLADMDTTKRMEHLQKLEELKRHLLELEKQYEKGKPLVNLVDNMVKLGSLYRAGTPLQANGYNPPPPLLRERLEFNHKVQEQRLLAEERKDWDRLSPNHNQLQAKVEQLYHLDRILQEESGTLQSLQQDKEMLENALGSLRHKMHGVHASPAEVERYRRQQRLLERELSRVRSILAHNSKKLEETVAANARLESELVILRQKLQWSRREVSNGSSTSSGPSVAALEAELRRVQALVGDLQRQRQELSAQVKQLTEKSNSLSQQIRPGPTGVAGLSDLEDDEYSEGAGPVGVKRKSLHGWLETDLDSNATHDIAISPCSSFPSSPQNMNHSPLPPHSMNHSPLPPHSVNHSPLPPSSPTSVPLYVNTDPCTISNSSDVKMNDTMPGLYDGGSSSMDEGNVGDCRLTPASPQPTHPHAQPQYCKPIDISEADDRIKRFYGIIPKDKPQEIKTVRIVKRESERRQRDRGDRSGNIGIPLANGNGSVPLGNTVPLGNLLGNAATARRVTVIEESSAESGNELQHNNAATGRYSSPDADTGLLSKCSSLPRGFGRHVAPPPPPPAPRSDSIAALRNIMARSNIKYKTDHHEGSQTRGLSAREQLFGSSSEVSPATTLSSDSPSSSQVSPVFKSEAAKQIIQEVSNKENNGLAVLKPGHGQKRAIPKEKRRHHTVTSSSSSNPFRYDGLTNISRARDDLDMEVALRPRLNGAPDVVRSTLSRTDPVKFSAETIDSLLGTPGKIVIPERYIPETETLSREEKNKRFHKAEAIRKMLSESNLATCADEEPEVEFERPSTLKKKVMDERKQREHLLQLNQILAQQVMEKSKQVAVRAMASLPASARTSQEQIDKEKEGNDNGDSPPPELPLYQQRENYFS</sequence>
<feature type="region of interest" description="Disordered" evidence="1">
    <location>
        <begin position="1811"/>
        <end position="1838"/>
    </location>
</feature>
<feature type="compositionally biased region" description="Low complexity" evidence="1">
    <location>
        <begin position="2949"/>
        <end position="2967"/>
    </location>
</feature>
<dbReference type="PANTHER" id="PTHR12752:SF9">
    <property type="entry name" value="KRAMER, ISOFORM I"/>
    <property type="match status" value="1"/>
</dbReference>
<feature type="compositionally biased region" description="Polar residues" evidence="1">
    <location>
        <begin position="2596"/>
        <end position="2606"/>
    </location>
</feature>
<feature type="compositionally biased region" description="Polar residues" evidence="1">
    <location>
        <begin position="1933"/>
        <end position="1946"/>
    </location>
</feature>
<feature type="region of interest" description="Disordered" evidence="1">
    <location>
        <begin position="182"/>
        <end position="414"/>
    </location>
</feature>
<feature type="compositionally biased region" description="Polar residues" evidence="1">
    <location>
        <begin position="367"/>
        <end position="378"/>
    </location>
</feature>
<feature type="compositionally biased region" description="Low complexity" evidence="1">
    <location>
        <begin position="47"/>
        <end position="57"/>
    </location>
</feature>
<organism evidence="3">
    <name type="scientific">Cacopsylla melanoneura</name>
    <dbReference type="NCBI Taxonomy" id="428564"/>
    <lineage>
        <taxon>Eukaryota</taxon>
        <taxon>Metazoa</taxon>
        <taxon>Ecdysozoa</taxon>
        <taxon>Arthropoda</taxon>
        <taxon>Hexapoda</taxon>
        <taxon>Insecta</taxon>
        <taxon>Pterygota</taxon>
        <taxon>Neoptera</taxon>
        <taxon>Paraneoptera</taxon>
        <taxon>Hemiptera</taxon>
        <taxon>Sternorrhyncha</taxon>
        <taxon>Psylloidea</taxon>
        <taxon>Psyllidae</taxon>
        <taxon>Psyllinae</taxon>
        <taxon>Cacopsylla</taxon>
    </lineage>
</organism>
<evidence type="ECO:0000313" key="3">
    <source>
        <dbReference type="EMBL" id="CAG6725281.1"/>
    </source>
</evidence>
<feature type="compositionally biased region" description="Basic and acidic residues" evidence="1">
    <location>
        <begin position="982"/>
        <end position="993"/>
    </location>
</feature>
<dbReference type="Gene3D" id="2.30.29.30">
    <property type="entry name" value="Pleckstrin-homology domain (PH domain)/Phosphotyrosine-binding domain (PTB)"/>
    <property type="match status" value="1"/>
</dbReference>
<feature type="region of interest" description="Disordered" evidence="1">
    <location>
        <begin position="32"/>
        <end position="58"/>
    </location>
</feature>
<dbReference type="Pfam" id="PF25541">
    <property type="entry name" value="TBCA_PH"/>
    <property type="match status" value="1"/>
</dbReference>
<name>A0A8D8YAX8_9HEMI</name>
<feature type="compositionally biased region" description="Polar residues" evidence="1">
    <location>
        <begin position="953"/>
        <end position="963"/>
    </location>
</feature>
<feature type="compositionally biased region" description="Polar residues" evidence="1">
    <location>
        <begin position="397"/>
        <end position="414"/>
    </location>
</feature>
<evidence type="ECO:0000259" key="2">
    <source>
        <dbReference type="PROSITE" id="PS50003"/>
    </source>
</evidence>
<feature type="compositionally biased region" description="Basic and acidic residues" evidence="1">
    <location>
        <begin position="1289"/>
        <end position="1299"/>
    </location>
</feature>
<feature type="region of interest" description="Disordered" evidence="1">
    <location>
        <begin position="1399"/>
        <end position="1425"/>
    </location>
</feature>
<proteinExistence type="predicted"/>
<feature type="compositionally biased region" description="Polar residues" evidence="1">
    <location>
        <begin position="655"/>
        <end position="666"/>
    </location>
</feature>
<feature type="compositionally biased region" description="Low complexity" evidence="1">
    <location>
        <begin position="579"/>
        <end position="591"/>
    </location>
</feature>
<feature type="region of interest" description="Disordered" evidence="1">
    <location>
        <begin position="2657"/>
        <end position="2699"/>
    </location>
</feature>
<feature type="compositionally biased region" description="Basic and acidic residues" evidence="1">
    <location>
        <begin position="2795"/>
        <end position="2810"/>
    </location>
</feature>
<feature type="region of interest" description="Disordered" evidence="1">
    <location>
        <begin position="570"/>
        <end position="735"/>
    </location>
</feature>
<dbReference type="EMBL" id="HBUF01369255">
    <property type="protein sequence ID" value="CAG6725276.1"/>
    <property type="molecule type" value="Transcribed_RNA"/>
</dbReference>
<feature type="region of interest" description="Disordered" evidence="1">
    <location>
        <begin position="1598"/>
        <end position="1725"/>
    </location>
</feature>
<dbReference type="Pfam" id="PF00169">
    <property type="entry name" value="PH"/>
    <property type="match status" value="1"/>
</dbReference>
<feature type="region of interest" description="Disordered" evidence="1">
    <location>
        <begin position="2795"/>
        <end position="2817"/>
    </location>
</feature>
<dbReference type="InterPro" id="IPR001849">
    <property type="entry name" value="PH_domain"/>
</dbReference>
<feature type="region of interest" description="Disordered" evidence="1">
    <location>
        <begin position="2991"/>
        <end position="3023"/>
    </location>
</feature>
<feature type="region of interest" description="Disordered" evidence="1">
    <location>
        <begin position="2180"/>
        <end position="2293"/>
    </location>
</feature>
<feature type="domain" description="PH" evidence="2">
    <location>
        <begin position="66"/>
        <end position="165"/>
    </location>
</feature>
<dbReference type="CDD" id="cd13248">
    <property type="entry name" value="PH_PEPP1_2_3"/>
    <property type="match status" value="1"/>
</dbReference>
<evidence type="ECO:0000256" key="1">
    <source>
        <dbReference type="SAM" id="MobiDB-lite"/>
    </source>
</evidence>
<feature type="compositionally biased region" description="Polar residues" evidence="1">
    <location>
        <begin position="2658"/>
        <end position="2671"/>
    </location>
</feature>
<reference evidence="3" key="1">
    <citation type="submission" date="2021-05" db="EMBL/GenBank/DDBJ databases">
        <authorList>
            <person name="Alioto T."/>
            <person name="Alioto T."/>
            <person name="Gomez Garrido J."/>
        </authorList>
    </citation>
    <scope>NUCLEOTIDE SEQUENCE</scope>
</reference>
<feature type="compositionally biased region" description="Pro residues" evidence="1">
    <location>
        <begin position="1652"/>
        <end position="1670"/>
    </location>
</feature>
<feature type="compositionally biased region" description="Polar residues" evidence="1">
    <location>
        <begin position="2854"/>
        <end position="2870"/>
    </location>
</feature>
<feature type="compositionally biased region" description="Polar residues" evidence="1">
    <location>
        <begin position="1600"/>
        <end position="1618"/>
    </location>
</feature>
<feature type="compositionally biased region" description="Low complexity" evidence="1">
    <location>
        <begin position="281"/>
        <end position="295"/>
    </location>
</feature>
<dbReference type="InterPro" id="IPR057971">
    <property type="entry name" value="PKHA4-7_TBCA"/>
</dbReference>
<dbReference type="PANTHER" id="PTHR12752">
    <property type="entry name" value="PHOSPHOINOSITOL 3-PHOSPHATE-BINDING PROTEIN"/>
    <property type="match status" value="1"/>
</dbReference>
<feature type="region of interest" description="Disordered" evidence="1">
    <location>
        <begin position="513"/>
        <end position="540"/>
    </location>
</feature>
<feature type="region of interest" description="Disordered" evidence="1">
    <location>
        <begin position="1742"/>
        <end position="1766"/>
    </location>
</feature>
<feature type="region of interest" description="Disordered" evidence="1">
    <location>
        <begin position="2852"/>
        <end position="2880"/>
    </location>
</feature>
<feature type="compositionally biased region" description="Pro residues" evidence="1">
    <location>
        <begin position="1412"/>
        <end position="1423"/>
    </location>
</feature>
<feature type="compositionally biased region" description="Basic and acidic residues" evidence="1">
    <location>
        <begin position="721"/>
        <end position="730"/>
    </location>
</feature>
<dbReference type="SUPFAM" id="SSF50729">
    <property type="entry name" value="PH domain-like"/>
    <property type="match status" value="1"/>
</dbReference>
<feature type="region of interest" description="Disordered" evidence="1">
    <location>
        <begin position="2008"/>
        <end position="2044"/>
    </location>
</feature>
<feature type="region of interest" description="Disordered" evidence="1">
    <location>
        <begin position="2941"/>
        <end position="2967"/>
    </location>
</feature>
<feature type="compositionally biased region" description="Polar residues" evidence="1">
    <location>
        <begin position="1339"/>
        <end position="1350"/>
    </location>
</feature>
<feature type="compositionally biased region" description="Polar residues" evidence="1">
    <location>
        <begin position="2134"/>
        <end position="2149"/>
    </location>
</feature>
<accession>A0A8D8YAX8</accession>
<dbReference type="InterPro" id="IPR040392">
    <property type="entry name" value="PKHA4-7_PH"/>
</dbReference>
<feature type="region of interest" description="Disordered" evidence="1">
    <location>
        <begin position="3170"/>
        <end position="3213"/>
    </location>
</feature>
<feature type="region of interest" description="Disordered" evidence="1">
    <location>
        <begin position="2596"/>
        <end position="2632"/>
    </location>
</feature>
<feature type="compositionally biased region" description="Polar residues" evidence="1">
    <location>
        <begin position="201"/>
        <end position="214"/>
    </location>
</feature>
<feature type="region of interest" description="Disordered" evidence="1">
    <location>
        <begin position="421"/>
        <end position="440"/>
    </location>
</feature>
<feature type="compositionally biased region" description="Basic and acidic residues" evidence="1">
    <location>
        <begin position="251"/>
        <end position="265"/>
    </location>
</feature>
<dbReference type="InterPro" id="IPR011993">
    <property type="entry name" value="PH-like_dom_sf"/>
</dbReference>
<feature type="compositionally biased region" description="Basic residues" evidence="1">
    <location>
        <begin position="2995"/>
        <end position="3010"/>
    </location>
</feature>
<feature type="region of interest" description="Disordered" evidence="1">
    <location>
        <begin position="470"/>
        <end position="491"/>
    </location>
</feature>
<dbReference type="PROSITE" id="PS50003">
    <property type="entry name" value="PH_DOMAIN"/>
    <property type="match status" value="1"/>
</dbReference>
<feature type="compositionally biased region" description="Polar residues" evidence="1">
    <location>
        <begin position="1302"/>
        <end position="1316"/>
    </location>
</feature>
<feature type="region of interest" description="Disordered" evidence="1">
    <location>
        <begin position="1933"/>
        <end position="1974"/>
    </location>
</feature>
<feature type="compositionally biased region" description="Basic and acidic residues" evidence="1">
    <location>
        <begin position="1362"/>
        <end position="1374"/>
    </location>
</feature>
<feature type="compositionally biased region" description="Basic and acidic residues" evidence="1">
    <location>
        <begin position="1620"/>
        <end position="1640"/>
    </location>
</feature>
<feature type="region of interest" description="Disordered" evidence="1">
    <location>
        <begin position="821"/>
        <end position="841"/>
    </location>
</feature>
<feature type="compositionally biased region" description="Gly residues" evidence="1">
    <location>
        <begin position="220"/>
        <end position="236"/>
    </location>
</feature>
<dbReference type="EMBL" id="HBUF01369256">
    <property type="protein sequence ID" value="CAG6725281.1"/>
    <property type="molecule type" value="Transcribed_RNA"/>
</dbReference>